<proteinExistence type="predicted"/>
<gene>
    <name evidence="1" type="ORF">PYCCODRAFT_1429095</name>
</gene>
<evidence type="ECO:0000313" key="1">
    <source>
        <dbReference type="EMBL" id="OSC96436.1"/>
    </source>
</evidence>
<dbReference type="AlphaFoldDB" id="A0A1Y2I5M7"/>
<protein>
    <submittedName>
        <fullName evidence="1">Uncharacterized protein</fullName>
    </submittedName>
</protein>
<evidence type="ECO:0000313" key="2">
    <source>
        <dbReference type="Proteomes" id="UP000193067"/>
    </source>
</evidence>
<dbReference type="Proteomes" id="UP000193067">
    <property type="component" value="Unassembled WGS sequence"/>
</dbReference>
<organism evidence="1 2">
    <name type="scientific">Trametes coccinea (strain BRFM310)</name>
    <name type="common">Pycnoporus coccineus</name>
    <dbReference type="NCBI Taxonomy" id="1353009"/>
    <lineage>
        <taxon>Eukaryota</taxon>
        <taxon>Fungi</taxon>
        <taxon>Dikarya</taxon>
        <taxon>Basidiomycota</taxon>
        <taxon>Agaricomycotina</taxon>
        <taxon>Agaricomycetes</taxon>
        <taxon>Polyporales</taxon>
        <taxon>Polyporaceae</taxon>
        <taxon>Trametes</taxon>
    </lineage>
</organism>
<reference evidence="1 2" key="1">
    <citation type="journal article" date="2015" name="Biotechnol. Biofuels">
        <title>Enhanced degradation of softwood versus hardwood by the white-rot fungus Pycnoporus coccineus.</title>
        <authorList>
            <person name="Couturier M."/>
            <person name="Navarro D."/>
            <person name="Chevret D."/>
            <person name="Henrissat B."/>
            <person name="Piumi F."/>
            <person name="Ruiz-Duenas F.J."/>
            <person name="Martinez A.T."/>
            <person name="Grigoriev I.V."/>
            <person name="Riley R."/>
            <person name="Lipzen A."/>
            <person name="Berrin J.G."/>
            <person name="Master E.R."/>
            <person name="Rosso M.N."/>
        </authorList>
    </citation>
    <scope>NUCLEOTIDE SEQUENCE [LARGE SCALE GENOMIC DNA]</scope>
    <source>
        <strain evidence="1 2">BRFM310</strain>
    </source>
</reference>
<name>A0A1Y2I5M7_TRAC3</name>
<keyword evidence="2" id="KW-1185">Reference proteome</keyword>
<dbReference type="EMBL" id="KZ084182">
    <property type="protein sequence ID" value="OSC96436.1"/>
    <property type="molecule type" value="Genomic_DNA"/>
</dbReference>
<accession>A0A1Y2I5M7</accession>
<sequence length="183" mass="20274">MLLGPRAATYINKVVTYLARTGRVTRDAVGEGGRFDRNINLTPRGMQFFKRLNGIHLHQPNDPAVQRMSIREVCGIDPVGNHSAQGWVKLQEQTSILDQILTELQDVVLEFHPNAENPPPPEQIVGTIETACSRYDACQKQDFKHEGVVAANAEDRAVERLLLSHLRKVEEGLIKVPGGSSST</sequence>